<dbReference type="InterPro" id="IPR037225">
    <property type="entry name" value="Nuo51_FMN-bd_sf"/>
</dbReference>
<dbReference type="SUPFAM" id="SSF142019">
    <property type="entry name" value="Nqo1 FMN-binding domain-like"/>
    <property type="match status" value="1"/>
</dbReference>
<keyword evidence="1" id="KW-0813">Transport</keyword>
<evidence type="ECO:0000313" key="9">
    <source>
        <dbReference type="EMBL" id="WEG72502.1"/>
    </source>
</evidence>
<dbReference type="Pfam" id="PF10531">
    <property type="entry name" value="SLBB"/>
    <property type="match status" value="1"/>
</dbReference>
<dbReference type="PIRSF" id="PIRSF036408">
    <property type="entry name" value="PduS_prd"/>
    <property type="match status" value="1"/>
</dbReference>
<dbReference type="InterPro" id="IPR010208">
    <property type="entry name" value="Ion_transpt_RnfC/RsxC"/>
</dbReference>
<dbReference type="InterPro" id="IPR011538">
    <property type="entry name" value="Nuo51_FMN-bd"/>
</dbReference>
<evidence type="ECO:0000256" key="7">
    <source>
        <dbReference type="ARBA" id="ARBA00023014"/>
    </source>
</evidence>
<dbReference type="PROSITE" id="PS00198">
    <property type="entry name" value="4FE4S_FER_1"/>
    <property type="match status" value="1"/>
</dbReference>
<dbReference type="InterPro" id="IPR017896">
    <property type="entry name" value="4Fe4S_Fe-S-bd"/>
</dbReference>
<evidence type="ECO:0000256" key="2">
    <source>
        <dbReference type="ARBA" id="ARBA00022485"/>
    </source>
</evidence>
<dbReference type="InterPro" id="IPR009051">
    <property type="entry name" value="Helical_ferredxn"/>
</dbReference>
<keyword evidence="2" id="KW-0004">4Fe-4S</keyword>
<dbReference type="SUPFAM" id="SSF142984">
    <property type="entry name" value="Nqo1 middle domain-like"/>
    <property type="match status" value="1"/>
</dbReference>
<dbReference type="GO" id="GO:0051539">
    <property type="term" value="F:4 iron, 4 sulfur cluster binding"/>
    <property type="evidence" value="ECO:0007669"/>
    <property type="project" value="UniProtKB-KW"/>
</dbReference>
<dbReference type="GO" id="GO:0046872">
    <property type="term" value="F:metal ion binding"/>
    <property type="evidence" value="ECO:0007669"/>
    <property type="project" value="UniProtKB-KW"/>
</dbReference>
<feature type="domain" description="4Fe-4S ferredoxin-type" evidence="8">
    <location>
        <begin position="244"/>
        <end position="275"/>
    </location>
</feature>
<dbReference type="EMBL" id="CP110232">
    <property type="protein sequence ID" value="WEG72502.1"/>
    <property type="molecule type" value="Genomic_DNA"/>
</dbReference>
<evidence type="ECO:0000313" key="10">
    <source>
        <dbReference type="Proteomes" id="UP001179647"/>
    </source>
</evidence>
<dbReference type="InterPro" id="IPR026902">
    <property type="entry name" value="RnfC_N"/>
</dbReference>
<reference evidence="9" key="1">
    <citation type="submission" date="2022-10" db="EMBL/GenBank/DDBJ databases">
        <title>Vagococcus sp. isolated from poultry meat.</title>
        <authorList>
            <person name="Johansson P."/>
            <person name="Bjorkroth J."/>
        </authorList>
    </citation>
    <scope>NUCLEOTIDE SEQUENCE</scope>
    <source>
        <strain evidence="9">STAA11</strain>
    </source>
</reference>
<keyword evidence="3" id="KW-0479">Metal-binding</keyword>
<protein>
    <submittedName>
        <fullName evidence="9">4Fe-4S dicluster domain-containing protein</fullName>
    </submittedName>
</protein>
<proteinExistence type="predicted"/>
<dbReference type="GO" id="GO:0016020">
    <property type="term" value="C:membrane"/>
    <property type="evidence" value="ECO:0007669"/>
    <property type="project" value="InterPro"/>
</dbReference>
<evidence type="ECO:0000256" key="3">
    <source>
        <dbReference type="ARBA" id="ARBA00022723"/>
    </source>
</evidence>
<dbReference type="Pfam" id="PF13534">
    <property type="entry name" value="Fer4_17"/>
    <property type="match status" value="1"/>
</dbReference>
<dbReference type="InterPro" id="IPR017900">
    <property type="entry name" value="4Fe4S_Fe_S_CS"/>
</dbReference>
<dbReference type="InterPro" id="IPR017054">
    <property type="entry name" value="PduS"/>
</dbReference>
<keyword evidence="10" id="KW-1185">Reference proteome</keyword>
<dbReference type="Gene3D" id="1.10.1060.10">
    <property type="entry name" value="Alpha-helical ferredoxin"/>
    <property type="match status" value="1"/>
</dbReference>
<evidence type="ECO:0000259" key="8">
    <source>
        <dbReference type="PROSITE" id="PS51379"/>
    </source>
</evidence>
<dbReference type="PANTHER" id="PTHR43034:SF2">
    <property type="entry name" value="ION-TRANSLOCATING OXIDOREDUCTASE COMPLEX SUBUNIT C"/>
    <property type="match status" value="1"/>
</dbReference>
<evidence type="ECO:0000256" key="5">
    <source>
        <dbReference type="ARBA" id="ARBA00022982"/>
    </source>
</evidence>
<gene>
    <name evidence="9" type="ORF">OL234_05810</name>
</gene>
<keyword evidence="4" id="KW-0677">Repeat</keyword>
<dbReference type="Pfam" id="PF13375">
    <property type="entry name" value="RnfC_N"/>
    <property type="match status" value="1"/>
</dbReference>
<dbReference type="GO" id="GO:0009055">
    <property type="term" value="F:electron transfer activity"/>
    <property type="evidence" value="ECO:0007669"/>
    <property type="project" value="InterPro"/>
</dbReference>
<dbReference type="KEGG" id="vie:OL234_05810"/>
<dbReference type="PANTHER" id="PTHR43034">
    <property type="entry name" value="ION-TRANSLOCATING OXIDOREDUCTASE COMPLEX SUBUNIT C"/>
    <property type="match status" value="1"/>
</dbReference>
<dbReference type="InterPro" id="IPR019554">
    <property type="entry name" value="Soluble_ligand-bd"/>
</dbReference>
<keyword evidence="6" id="KW-0408">Iron</keyword>
<dbReference type="Gene3D" id="3.40.50.11540">
    <property type="entry name" value="NADH-ubiquinone oxidoreductase 51kDa subunit"/>
    <property type="match status" value="1"/>
</dbReference>
<dbReference type="Proteomes" id="UP001179647">
    <property type="component" value="Chromosome"/>
</dbReference>
<dbReference type="AlphaFoldDB" id="A0AAF0CTK8"/>
<keyword evidence="7" id="KW-0411">Iron-sulfur</keyword>
<accession>A0AAF0CTK8</accession>
<dbReference type="SUPFAM" id="SSF46548">
    <property type="entry name" value="alpha-helical ferredoxin"/>
    <property type="match status" value="1"/>
</dbReference>
<dbReference type="RefSeq" id="WP_275468305.1">
    <property type="nucleotide sequence ID" value="NZ_CP110232.1"/>
</dbReference>
<organism evidence="9 10">
    <name type="scientific">Vagococcus intermedius</name>
    <dbReference type="NCBI Taxonomy" id="2991418"/>
    <lineage>
        <taxon>Bacteria</taxon>
        <taxon>Bacillati</taxon>
        <taxon>Bacillota</taxon>
        <taxon>Bacilli</taxon>
        <taxon>Lactobacillales</taxon>
        <taxon>Enterococcaceae</taxon>
        <taxon>Vagococcus</taxon>
    </lineage>
</organism>
<dbReference type="Pfam" id="PF01512">
    <property type="entry name" value="Complex1_51K"/>
    <property type="match status" value="1"/>
</dbReference>
<dbReference type="PROSITE" id="PS51379">
    <property type="entry name" value="4FE4S_FER_2"/>
    <property type="match status" value="1"/>
</dbReference>
<evidence type="ECO:0000256" key="6">
    <source>
        <dbReference type="ARBA" id="ARBA00023004"/>
    </source>
</evidence>
<evidence type="ECO:0000256" key="1">
    <source>
        <dbReference type="ARBA" id="ARBA00022448"/>
    </source>
</evidence>
<evidence type="ECO:0000256" key="4">
    <source>
        <dbReference type="ARBA" id="ARBA00022737"/>
    </source>
</evidence>
<sequence>MLLEKIHNSGIVGAGGAGFPTAKKLNAQAEYFIINAAECEPLLKTDHYVMKNHAKKCIEAITSVGELVQAENVVIATKGHYHEEIAALEAAISELNANITIFKMGNFYPAGDEQVIVYEVTGRTVPPGGIPLQVGCVVSNITTMLNVYEAMILDKPLTHKLLTITGEVNEPKLISVPIGTSFTKCLELAGGTPLTQFIFLNGGPMMGKIGNHNNFDDQVVTKTTSGIIVLEEKEYLYSLHERQISQIINQAKSSCIQCTLCTDLCPRYQIGIPLHPHQVMRHLSLTDVPDDIDDDPVWKQAILCCECGICEVIACPMSLSPRQVNIYVKNRLAEKGIRYKYNGEELVPKPMREYAKTPPKNILLKMGLEKYVNYKFDEMMEYESEEVFIPLKMHIGAPCQPIVEKGQKVMSGDVIATLSDEQLGAPIHASITGTVQSVGEQLIHIKKDVAV</sequence>
<keyword evidence="5" id="KW-0249">Electron transport</keyword>
<name>A0AAF0CTK8_9ENTE</name>